<reference evidence="3" key="1">
    <citation type="submission" date="2016-06" db="UniProtKB">
        <authorList>
            <consortium name="WormBaseParasite"/>
        </authorList>
    </citation>
    <scope>IDENTIFICATION</scope>
</reference>
<evidence type="ECO:0000313" key="1">
    <source>
        <dbReference type="EMBL" id="VDM40532.1"/>
    </source>
</evidence>
<evidence type="ECO:0000313" key="3">
    <source>
        <dbReference type="WBParaSite" id="TCNE_0000921101-mRNA-1"/>
    </source>
</evidence>
<protein>
    <submittedName>
        <fullName evidence="3">WD_REPEATS_REGION domain-containing protein</fullName>
    </submittedName>
</protein>
<reference evidence="1 2" key="2">
    <citation type="submission" date="2018-11" db="EMBL/GenBank/DDBJ databases">
        <authorList>
            <consortium name="Pathogen Informatics"/>
        </authorList>
    </citation>
    <scope>NUCLEOTIDE SEQUENCE [LARGE SCALE GENOMIC DNA]</scope>
</reference>
<dbReference type="AlphaFoldDB" id="A0A183UL41"/>
<name>A0A183UL41_TOXCA</name>
<organism evidence="2 3">
    <name type="scientific">Toxocara canis</name>
    <name type="common">Canine roundworm</name>
    <dbReference type="NCBI Taxonomy" id="6265"/>
    <lineage>
        <taxon>Eukaryota</taxon>
        <taxon>Metazoa</taxon>
        <taxon>Ecdysozoa</taxon>
        <taxon>Nematoda</taxon>
        <taxon>Chromadorea</taxon>
        <taxon>Rhabditida</taxon>
        <taxon>Spirurina</taxon>
        <taxon>Ascaridomorpha</taxon>
        <taxon>Ascaridoidea</taxon>
        <taxon>Toxocaridae</taxon>
        <taxon>Toxocara</taxon>
    </lineage>
</organism>
<sequence length="72" mass="7928">MERSAHVAVGNSQIVAWCTTPHFVASAGSNGLKITNQKTVRHVLLRRQPVMSRGHLTTVMLAPTIFDLKCPF</sequence>
<gene>
    <name evidence="1" type="ORF">TCNE_LOCUS9211</name>
</gene>
<accession>A0A183UL41</accession>
<dbReference type="EMBL" id="UYWY01020108">
    <property type="protein sequence ID" value="VDM40532.1"/>
    <property type="molecule type" value="Genomic_DNA"/>
</dbReference>
<dbReference type="WBParaSite" id="TCNE_0000921101-mRNA-1">
    <property type="protein sequence ID" value="TCNE_0000921101-mRNA-1"/>
    <property type="gene ID" value="TCNE_0000921101"/>
</dbReference>
<proteinExistence type="predicted"/>
<dbReference type="Proteomes" id="UP000050794">
    <property type="component" value="Unassembled WGS sequence"/>
</dbReference>
<keyword evidence="2" id="KW-1185">Reference proteome</keyword>
<evidence type="ECO:0000313" key="2">
    <source>
        <dbReference type="Proteomes" id="UP000050794"/>
    </source>
</evidence>